<dbReference type="EC" id="2.3.2.27" evidence="2"/>
<evidence type="ECO:0000256" key="1">
    <source>
        <dbReference type="ARBA" id="ARBA00000900"/>
    </source>
</evidence>
<evidence type="ECO:0000256" key="5">
    <source>
        <dbReference type="ARBA" id="ARBA00022833"/>
    </source>
</evidence>
<dbReference type="PANTHER" id="PTHR14155:SF619">
    <property type="entry name" value="OS01G0213100 PROTEIN"/>
    <property type="match status" value="1"/>
</dbReference>
<keyword evidence="5" id="KW-0862">Zinc</keyword>
<dbReference type="InterPro" id="IPR001841">
    <property type="entry name" value="Znf_RING"/>
</dbReference>
<dbReference type="SUPFAM" id="SSF57850">
    <property type="entry name" value="RING/U-box"/>
    <property type="match status" value="1"/>
</dbReference>
<comment type="catalytic activity">
    <reaction evidence="1">
        <text>S-ubiquitinyl-[E2 ubiquitin-conjugating enzyme]-L-cysteine + [acceptor protein]-L-lysine = [E2 ubiquitin-conjugating enzyme]-L-cysteine + N(6)-ubiquitinyl-[acceptor protein]-L-lysine.</text>
        <dbReference type="EC" id="2.3.2.27"/>
    </reaction>
</comment>
<keyword evidence="8" id="KW-0812">Transmembrane</keyword>
<keyword evidence="8" id="KW-1133">Transmembrane helix</keyword>
<feature type="region of interest" description="Disordered" evidence="7">
    <location>
        <begin position="210"/>
        <end position="237"/>
    </location>
</feature>
<keyword evidence="4" id="KW-0863">Zinc-finger</keyword>
<accession>Q69UB0</accession>
<feature type="compositionally biased region" description="Low complexity" evidence="7">
    <location>
        <begin position="215"/>
        <end position="229"/>
    </location>
</feature>
<evidence type="ECO:0000256" key="7">
    <source>
        <dbReference type="SAM" id="MobiDB-lite"/>
    </source>
</evidence>
<name>Q69UB0_ORYSJ</name>
<sequence>MRAAGGELAGCGRSGWQASAAAECGGRAAVGECGSEVAAGRGWSGRQASSAAGASGCYSTTTLFGALAASFALSFFLITIFICPQALYVARRRPHDNGEVSDTAASVECAVYLSTVDVGEKVRQLLAHGYVFHQECIDMWLSSHASCPVCRGKAAPADKLADAIAACISMTPDVVVPASSPASALPAARRRLAAVLTHRCSAAELARRPLRRRASSPSAPPAARRLSARPPHPRVPIVSPLAAGLKKKREKRGEEKKICAADMWVLCTFF</sequence>
<dbReference type="EMBL" id="AP004573">
    <property type="protein sequence ID" value="BAD30757.1"/>
    <property type="molecule type" value="Genomic_DNA"/>
</dbReference>
<protein>
    <recommendedName>
        <fullName evidence="2">RING-type E3 ubiquitin transferase</fullName>
        <ecNumber evidence="2">2.3.2.27</ecNumber>
    </recommendedName>
</protein>
<reference evidence="11" key="1">
    <citation type="journal article" date="2005" name="Nature">
        <title>The map-based sequence of the rice genome.</title>
        <authorList>
            <consortium name="International rice genome sequencing project (IRGSP)"/>
            <person name="Matsumoto T."/>
            <person name="Wu J."/>
            <person name="Kanamori H."/>
            <person name="Katayose Y."/>
            <person name="Fujisawa M."/>
            <person name="Namiki N."/>
            <person name="Mizuno H."/>
            <person name="Yamamoto K."/>
            <person name="Antonio B.A."/>
            <person name="Baba T."/>
            <person name="Sakata K."/>
            <person name="Nagamura Y."/>
            <person name="Aoki H."/>
            <person name="Arikawa K."/>
            <person name="Arita K."/>
            <person name="Bito T."/>
            <person name="Chiden Y."/>
            <person name="Fujitsuka N."/>
            <person name="Fukunaka R."/>
            <person name="Hamada M."/>
            <person name="Harada C."/>
            <person name="Hayashi A."/>
            <person name="Hijishita S."/>
            <person name="Honda M."/>
            <person name="Hosokawa S."/>
            <person name="Ichikawa Y."/>
            <person name="Idonuma A."/>
            <person name="Iijima M."/>
            <person name="Ikeda M."/>
            <person name="Ikeno M."/>
            <person name="Ito K."/>
            <person name="Ito S."/>
            <person name="Ito T."/>
            <person name="Ito Y."/>
            <person name="Ito Y."/>
            <person name="Iwabuchi A."/>
            <person name="Kamiya K."/>
            <person name="Karasawa W."/>
            <person name="Kurita K."/>
            <person name="Katagiri S."/>
            <person name="Kikuta A."/>
            <person name="Kobayashi H."/>
            <person name="Kobayashi N."/>
            <person name="Machita K."/>
            <person name="Maehara T."/>
            <person name="Masukawa M."/>
            <person name="Mizubayashi T."/>
            <person name="Mukai Y."/>
            <person name="Nagasaki H."/>
            <person name="Nagata Y."/>
            <person name="Naito S."/>
            <person name="Nakashima M."/>
            <person name="Nakama Y."/>
            <person name="Nakamichi Y."/>
            <person name="Nakamura M."/>
            <person name="Meguro A."/>
            <person name="Negishi M."/>
            <person name="Ohta I."/>
            <person name="Ohta T."/>
            <person name="Okamoto M."/>
            <person name="Ono N."/>
            <person name="Saji S."/>
            <person name="Sakaguchi M."/>
            <person name="Sakai K."/>
            <person name="Shibata M."/>
            <person name="Shimokawa T."/>
            <person name="Song J."/>
            <person name="Takazaki Y."/>
            <person name="Terasawa K."/>
            <person name="Tsugane M."/>
            <person name="Tsuji K."/>
            <person name="Ueda S."/>
            <person name="Waki K."/>
            <person name="Yamagata H."/>
            <person name="Yamamoto M."/>
            <person name="Yamamoto S."/>
            <person name="Yamane H."/>
            <person name="Yoshiki S."/>
            <person name="Yoshihara R."/>
            <person name="Yukawa K."/>
            <person name="Zhong H."/>
            <person name="Yano M."/>
            <person name="Yuan Q."/>
            <person name="Ouyang S."/>
            <person name="Liu J."/>
            <person name="Jones K.M."/>
            <person name="Gansberger K."/>
            <person name="Moffat K."/>
            <person name="Hill J."/>
            <person name="Bera J."/>
            <person name="Fadrosh D."/>
            <person name="Jin S."/>
            <person name="Johri S."/>
            <person name="Kim M."/>
            <person name="Overton L."/>
            <person name="Reardon M."/>
            <person name="Tsitrin T."/>
            <person name="Vuong H."/>
            <person name="Weaver B."/>
            <person name="Ciecko A."/>
            <person name="Tallon L."/>
            <person name="Jackson J."/>
            <person name="Pai G."/>
            <person name="Aken S.V."/>
            <person name="Utterback T."/>
            <person name="Reidmuller S."/>
            <person name="Feldblyum T."/>
            <person name="Hsiao J."/>
            <person name="Zismann V."/>
            <person name="Iobst S."/>
            <person name="de Vazeille A.R."/>
            <person name="Buell C.R."/>
            <person name="Ying K."/>
            <person name="Li Y."/>
            <person name="Lu T."/>
            <person name="Huang Y."/>
            <person name="Zhao Q."/>
            <person name="Feng Q."/>
            <person name="Zhang L."/>
            <person name="Zhu J."/>
            <person name="Weng Q."/>
            <person name="Mu J."/>
            <person name="Lu Y."/>
            <person name="Fan D."/>
            <person name="Liu Y."/>
            <person name="Guan J."/>
            <person name="Zhang Y."/>
            <person name="Yu S."/>
            <person name="Liu X."/>
            <person name="Zhang Y."/>
            <person name="Hong G."/>
            <person name="Han B."/>
            <person name="Choisne N."/>
            <person name="Demange N."/>
            <person name="Orjeda G."/>
            <person name="Samain S."/>
            <person name="Cattolico L."/>
            <person name="Pelletier E."/>
            <person name="Couloux A."/>
            <person name="Segurens B."/>
            <person name="Wincker P."/>
            <person name="D'Hont A."/>
            <person name="Scarpelli C."/>
            <person name="Weissenbach J."/>
            <person name="Salanoubat M."/>
            <person name="Quetier F."/>
            <person name="Yu Y."/>
            <person name="Kim H.R."/>
            <person name="Rambo T."/>
            <person name="Currie J."/>
            <person name="Collura K."/>
            <person name="Luo M."/>
            <person name="Yang T."/>
            <person name="Ammiraju J.S.S."/>
            <person name="Engler F."/>
            <person name="Soderlund C."/>
            <person name="Wing R.A."/>
            <person name="Palmer L.E."/>
            <person name="de la Bastide M."/>
            <person name="Spiegel L."/>
            <person name="Nascimento L."/>
            <person name="Zutavern T."/>
            <person name="O'Shaughnessy A."/>
            <person name="Dike S."/>
            <person name="Dedhia N."/>
            <person name="Preston R."/>
            <person name="Balija V."/>
            <person name="McCombie W.R."/>
            <person name="Chow T."/>
            <person name="Chen H."/>
            <person name="Chung M."/>
            <person name="Chen C."/>
            <person name="Shaw J."/>
            <person name="Wu H."/>
            <person name="Hsiao K."/>
            <person name="Chao Y."/>
            <person name="Chu M."/>
            <person name="Cheng C."/>
            <person name="Hour A."/>
            <person name="Lee P."/>
            <person name="Lin S."/>
            <person name="Lin Y."/>
            <person name="Liou J."/>
            <person name="Liu S."/>
            <person name="Hsing Y."/>
            <person name="Raghuvanshi S."/>
            <person name="Mohanty A."/>
            <person name="Bharti A.K."/>
            <person name="Gaur A."/>
            <person name="Gupta V."/>
            <person name="Kumar D."/>
            <person name="Ravi V."/>
            <person name="Vij S."/>
            <person name="Kapur A."/>
            <person name="Khurana P."/>
            <person name="Khurana P."/>
            <person name="Khurana J.P."/>
            <person name="Tyagi A.K."/>
            <person name="Gaikwad K."/>
            <person name="Singh A."/>
            <person name="Dalal V."/>
            <person name="Srivastava S."/>
            <person name="Dixit A."/>
            <person name="Pal A.K."/>
            <person name="Ghazi I.A."/>
            <person name="Yadav M."/>
            <person name="Pandit A."/>
            <person name="Bhargava A."/>
            <person name="Sureshbabu K."/>
            <person name="Batra K."/>
            <person name="Sharma T.R."/>
            <person name="Mohapatra T."/>
            <person name="Singh N.K."/>
            <person name="Messing J."/>
            <person name="Nelson A.B."/>
            <person name="Fuks G."/>
            <person name="Kavchok S."/>
            <person name="Keizer G."/>
            <person name="Linton E."/>
            <person name="Llaca V."/>
            <person name="Song R."/>
            <person name="Tanyolac B."/>
            <person name="Young S."/>
            <person name="Ho-Il K."/>
            <person name="Hahn J.H."/>
            <person name="Sangsakoo G."/>
            <person name="Vanavichit A."/>
            <person name="de Mattos Luiz.A.T."/>
            <person name="Zimmer P.D."/>
            <person name="Malone G."/>
            <person name="Dellagostin O."/>
            <person name="de Oliveira A.C."/>
            <person name="Bevan M."/>
            <person name="Bancroft I."/>
            <person name="Minx P."/>
            <person name="Cordum H."/>
            <person name="Wilson R."/>
            <person name="Cheng Z."/>
            <person name="Jin W."/>
            <person name="Jiang J."/>
            <person name="Leong S.A."/>
            <person name="Iwama H."/>
            <person name="Gojobori T."/>
            <person name="Itoh T."/>
            <person name="Niimura Y."/>
            <person name="Fujii Y."/>
            <person name="Habara T."/>
            <person name="Sakai H."/>
            <person name="Sato Y."/>
            <person name="Wilson G."/>
            <person name="Kumar K."/>
            <person name="McCouch S."/>
            <person name="Juretic N."/>
            <person name="Hoen D."/>
            <person name="Wright S."/>
            <person name="Bruskiewich R."/>
            <person name="Bureau T."/>
            <person name="Miyao A."/>
            <person name="Hirochika H."/>
            <person name="Nishikawa T."/>
            <person name="Kadowaki K."/>
            <person name="Sugiura M."/>
            <person name="Burr B."/>
            <person name="Sasaki T."/>
        </authorList>
    </citation>
    <scope>NUCLEOTIDE SEQUENCE [LARGE SCALE GENOMIC DNA]</scope>
    <source>
        <strain evidence="11">cv. Nipponbare</strain>
    </source>
</reference>
<keyword evidence="3" id="KW-0479">Metal-binding</keyword>
<evidence type="ECO:0000313" key="10">
    <source>
        <dbReference type="EMBL" id="BAD30757.1"/>
    </source>
</evidence>
<feature type="transmembrane region" description="Helical" evidence="8">
    <location>
        <begin position="63"/>
        <end position="83"/>
    </location>
</feature>
<gene>
    <name evidence="10" type="primary">P0678G09.27</name>
</gene>
<dbReference type="GO" id="GO:0061630">
    <property type="term" value="F:ubiquitin protein ligase activity"/>
    <property type="evidence" value="ECO:0007669"/>
    <property type="project" value="UniProtKB-EC"/>
</dbReference>
<reference evidence="11" key="2">
    <citation type="journal article" date="2008" name="Nucleic Acids Res.">
        <title>The rice annotation project database (RAP-DB): 2008 update.</title>
        <authorList>
            <consortium name="The rice annotation project (RAP)"/>
        </authorList>
    </citation>
    <scope>GENOME REANNOTATION</scope>
    <source>
        <strain evidence="11">cv. Nipponbare</strain>
    </source>
</reference>
<dbReference type="AlphaFoldDB" id="Q69UB0"/>
<dbReference type="Proteomes" id="UP000000763">
    <property type="component" value="Chromosome 7"/>
</dbReference>
<evidence type="ECO:0000256" key="6">
    <source>
        <dbReference type="ARBA" id="ARBA00024209"/>
    </source>
</evidence>
<evidence type="ECO:0000259" key="9">
    <source>
        <dbReference type="Pfam" id="PF13639"/>
    </source>
</evidence>
<evidence type="ECO:0000256" key="8">
    <source>
        <dbReference type="SAM" id="Phobius"/>
    </source>
</evidence>
<dbReference type="InterPro" id="IPR053238">
    <property type="entry name" value="RING-H2_zinc_finger"/>
</dbReference>
<comment type="similarity">
    <text evidence="6">Belongs to the RING-type zinc finger family. ATL subfamily.</text>
</comment>
<feature type="domain" description="RING-type" evidence="9">
    <location>
        <begin position="108"/>
        <end position="151"/>
    </location>
</feature>
<keyword evidence="8" id="KW-0472">Membrane</keyword>
<dbReference type="Gene3D" id="3.30.40.10">
    <property type="entry name" value="Zinc/RING finger domain, C3HC4 (zinc finger)"/>
    <property type="match status" value="1"/>
</dbReference>
<evidence type="ECO:0000256" key="4">
    <source>
        <dbReference type="ARBA" id="ARBA00022771"/>
    </source>
</evidence>
<dbReference type="PANTHER" id="PTHR14155">
    <property type="entry name" value="RING FINGER DOMAIN-CONTAINING"/>
    <property type="match status" value="1"/>
</dbReference>
<evidence type="ECO:0000256" key="2">
    <source>
        <dbReference type="ARBA" id="ARBA00012483"/>
    </source>
</evidence>
<proteinExistence type="inferred from homology"/>
<evidence type="ECO:0000256" key="3">
    <source>
        <dbReference type="ARBA" id="ARBA00022723"/>
    </source>
</evidence>
<organism evidence="10 11">
    <name type="scientific">Oryza sativa subsp. japonica</name>
    <name type="common">Rice</name>
    <dbReference type="NCBI Taxonomy" id="39947"/>
    <lineage>
        <taxon>Eukaryota</taxon>
        <taxon>Viridiplantae</taxon>
        <taxon>Streptophyta</taxon>
        <taxon>Embryophyta</taxon>
        <taxon>Tracheophyta</taxon>
        <taxon>Spermatophyta</taxon>
        <taxon>Magnoliopsida</taxon>
        <taxon>Liliopsida</taxon>
        <taxon>Poales</taxon>
        <taxon>Poaceae</taxon>
        <taxon>BOP clade</taxon>
        <taxon>Oryzoideae</taxon>
        <taxon>Oryzeae</taxon>
        <taxon>Oryzinae</taxon>
        <taxon>Oryza</taxon>
        <taxon>Oryza sativa</taxon>
    </lineage>
</organism>
<dbReference type="GO" id="GO:0008270">
    <property type="term" value="F:zinc ion binding"/>
    <property type="evidence" value="ECO:0007669"/>
    <property type="project" value="UniProtKB-KW"/>
</dbReference>
<dbReference type="InterPro" id="IPR013083">
    <property type="entry name" value="Znf_RING/FYVE/PHD"/>
</dbReference>
<dbReference type="Pfam" id="PF13639">
    <property type="entry name" value="zf-RING_2"/>
    <property type="match status" value="1"/>
</dbReference>
<evidence type="ECO:0000313" key="11">
    <source>
        <dbReference type="Proteomes" id="UP000000763"/>
    </source>
</evidence>